<dbReference type="RefSeq" id="XP_012941425.1">
    <property type="nucleotide sequence ID" value="XM_013085971.2"/>
</dbReference>
<dbReference type="Gene3D" id="1.20.5.930">
    <property type="entry name" value="Bicelle-embedded integrin alpha(iib) transmembrane segment"/>
    <property type="match status" value="1"/>
</dbReference>
<feature type="transmembrane region" description="Helical" evidence="2">
    <location>
        <begin position="79"/>
        <end position="106"/>
    </location>
</feature>
<dbReference type="Proteomes" id="UP000694888">
    <property type="component" value="Unplaced"/>
</dbReference>
<keyword evidence="2" id="KW-0812">Transmembrane</keyword>
<keyword evidence="2" id="KW-1133">Transmembrane helix</keyword>
<accession>A0ABM1A5W0</accession>
<reference evidence="4" key="1">
    <citation type="submission" date="2025-08" db="UniProtKB">
        <authorList>
            <consortium name="RefSeq"/>
        </authorList>
    </citation>
    <scope>IDENTIFICATION</scope>
</reference>
<gene>
    <name evidence="4" type="primary">LOC101860271</name>
</gene>
<name>A0ABM1A5W0_APLCA</name>
<dbReference type="GeneID" id="101860271"/>
<sequence length="167" mass="18380">MTLHPQAAVTAVLSKLCRIPVWICLLAVLEFTGVTGKLCWYQKSVYNPFQSVYDKVPTSEECQWGCCNHRNTPCCSAPLSLIVGSALGGALLLAVLLIIVCCCCFCRKQTRQEERRRGTAITQQTSVVFHSAGSGNNEELDTTFDPPPSYEEVMRGEVNQGFKPDTS</sequence>
<keyword evidence="3" id="KW-1185">Reference proteome</keyword>
<evidence type="ECO:0000313" key="3">
    <source>
        <dbReference type="Proteomes" id="UP000694888"/>
    </source>
</evidence>
<evidence type="ECO:0000256" key="2">
    <source>
        <dbReference type="SAM" id="Phobius"/>
    </source>
</evidence>
<evidence type="ECO:0000313" key="4">
    <source>
        <dbReference type="RefSeq" id="XP_012941425.1"/>
    </source>
</evidence>
<keyword evidence="2" id="KW-0472">Membrane</keyword>
<feature type="region of interest" description="Disordered" evidence="1">
    <location>
        <begin position="132"/>
        <end position="167"/>
    </location>
</feature>
<protein>
    <submittedName>
        <fullName evidence="4">Uncharacterized protein LOC101860271</fullName>
    </submittedName>
</protein>
<evidence type="ECO:0000256" key="1">
    <source>
        <dbReference type="SAM" id="MobiDB-lite"/>
    </source>
</evidence>
<organism evidence="3 4">
    <name type="scientific">Aplysia californica</name>
    <name type="common">California sea hare</name>
    <dbReference type="NCBI Taxonomy" id="6500"/>
    <lineage>
        <taxon>Eukaryota</taxon>
        <taxon>Metazoa</taxon>
        <taxon>Spiralia</taxon>
        <taxon>Lophotrochozoa</taxon>
        <taxon>Mollusca</taxon>
        <taxon>Gastropoda</taxon>
        <taxon>Heterobranchia</taxon>
        <taxon>Euthyneura</taxon>
        <taxon>Tectipleura</taxon>
        <taxon>Aplysiida</taxon>
        <taxon>Aplysioidea</taxon>
        <taxon>Aplysiidae</taxon>
        <taxon>Aplysia</taxon>
    </lineage>
</organism>
<proteinExistence type="predicted"/>